<organism evidence="2 3">
    <name type="scientific">Halocaridina rubra</name>
    <name type="common">Hawaiian red shrimp</name>
    <dbReference type="NCBI Taxonomy" id="373956"/>
    <lineage>
        <taxon>Eukaryota</taxon>
        <taxon>Metazoa</taxon>
        <taxon>Ecdysozoa</taxon>
        <taxon>Arthropoda</taxon>
        <taxon>Crustacea</taxon>
        <taxon>Multicrustacea</taxon>
        <taxon>Malacostraca</taxon>
        <taxon>Eumalacostraca</taxon>
        <taxon>Eucarida</taxon>
        <taxon>Decapoda</taxon>
        <taxon>Pleocyemata</taxon>
        <taxon>Caridea</taxon>
        <taxon>Atyoidea</taxon>
        <taxon>Atyidae</taxon>
        <taxon>Halocaridina</taxon>
    </lineage>
</organism>
<evidence type="ECO:0000256" key="1">
    <source>
        <dbReference type="SAM" id="SignalP"/>
    </source>
</evidence>
<feature type="chain" id="PRO_5042920372" evidence="1">
    <location>
        <begin position="20"/>
        <end position="491"/>
    </location>
</feature>
<dbReference type="Proteomes" id="UP001381693">
    <property type="component" value="Unassembled WGS sequence"/>
</dbReference>
<evidence type="ECO:0000313" key="3">
    <source>
        <dbReference type="Proteomes" id="UP001381693"/>
    </source>
</evidence>
<name>A0AAN9A2B5_HALRR</name>
<comment type="caution">
    <text evidence="2">The sequence shown here is derived from an EMBL/GenBank/DDBJ whole genome shotgun (WGS) entry which is preliminary data.</text>
</comment>
<accession>A0AAN9A2B5</accession>
<feature type="signal peptide" evidence="1">
    <location>
        <begin position="1"/>
        <end position="19"/>
    </location>
</feature>
<keyword evidence="3" id="KW-1185">Reference proteome</keyword>
<reference evidence="2 3" key="1">
    <citation type="submission" date="2023-11" db="EMBL/GenBank/DDBJ databases">
        <title>Halocaridina rubra genome assembly.</title>
        <authorList>
            <person name="Smith C."/>
        </authorList>
    </citation>
    <scope>NUCLEOTIDE SEQUENCE [LARGE SCALE GENOMIC DNA]</scope>
    <source>
        <strain evidence="2">EP-1</strain>
        <tissue evidence="2">Whole</tissue>
    </source>
</reference>
<sequence length="491" mass="54837">MKFLLTFAVLAISLKASCGFWVAVDVDFIRAPLRPFSISRAFLPVTEEELPLPDKVSEAIPEDVLEGTAHVEKVGEFGHVFSGKNRDTEIIPTPSIDIRRDRTVLSITDEEFQPLPAEFIEVASEEGILERTAAVEKVGEFGHVFADKDSDTEIIPTPSIDFRRVRTVQSITDEEFQPLPAEFIEVASEEGILERTAAVEKVGEFGHVFAGKDSDTEIIPTPSIDFRRVRTVQSITDEEFQPLPAEFIEVASEEGILERTAAVEKVGEFDHVFAGKDSDTEIIPTPSIDFRRVRTVQSITDEEFQPLPAEFTKVASEEGILERTAAVEEVGEFGHVFAGKDNYTEIIPTRSIDFSRYRAVLTATDEEFQPLLAEFIEVAPEEGILERTAAVESVGEFEHLFAGRDFDTHRMPAPSIDFSIARALLSVTEEEIQPLPAEFFVIVPEEGFLERAVPVEDIRQFGNVFNEENIETHPVIYVSMEGVQDHEFALS</sequence>
<dbReference type="AlphaFoldDB" id="A0AAN9A2B5"/>
<dbReference type="EMBL" id="JAXCGZ010008219">
    <property type="protein sequence ID" value="KAK7077826.1"/>
    <property type="molecule type" value="Genomic_DNA"/>
</dbReference>
<proteinExistence type="predicted"/>
<protein>
    <submittedName>
        <fullName evidence="2">Uncharacterized protein</fullName>
    </submittedName>
</protein>
<evidence type="ECO:0000313" key="2">
    <source>
        <dbReference type="EMBL" id="KAK7077826.1"/>
    </source>
</evidence>
<gene>
    <name evidence="2" type="ORF">SK128_018007</name>
</gene>
<keyword evidence="1" id="KW-0732">Signal</keyword>